<evidence type="ECO:0000313" key="7">
    <source>
        <dbReference type="Proteomes" id="UP000443000"/>
    </source>
</evidence>
<comment type="caution">
    <text evidence="3">The sequence shown here is derived from an EMBL/GenBank/DDBJ whole genome shotgun (WGS) entry which is preliminary data.</text>
</comment>
<keyword evidence="1" id="KW-0732">Signal</keyword>
<proteinExistence type="predicted"/>
<accession>A0A6A7YTY2</accession>
<evidence type="ECO:0000256" key="1">
    <source>
        <dbReference type="SAM" id="SignalP"/>
    </source>
</evidence>
<dbReference type="Proteomes" id="UP000443000">
    <property type="component" value="Unassembled WGS sequence"/>
</dbReference>
<protein>
    <recommendedName>
        <fullName evidence="9">Peptidase inhibitor I78 family protein</fullName>
    </recommendedName>
</protein>
<dbReference type="RefSeq" id="WP_153377458.1">
    <property type="nucleotide sequence ID" value="NZ_CAXAOS010000003.1"/>
</dbReference>
<evidence type="ECO:0000313" key="2">
    <source>
        <dbReference type="EMBL" id="MQT24480.1"/>
    </source>
</evidence>
<dbReference type="EMBL" id="WIVT01000002">
    <property type="protein sequence ID" value="MQU15462.1"/>
    <property type="molecule type" value="Genomic_DNA"/>
</dbReference>
<evidence type="ECO:0008006" key="9">
    <source>
        <dbReference type="Google" id="ProtNLM"/>
    </source>
</evidence>
<dbReference type="Gene3D" id="3.30.10.10">
    <property type="entry name" value="Trypsin Inhibitor V, subunit A"/>
    <property type="match status" value="1"/>
</dbReference>
<dbReference type="OrthoDB" id="7001900at2"/>
<evidence type="ECO:0000313" key="5">
    <source>
        <dbReference type="EMBL" id="MQU25496.1"/>
    </source>
</evidence>
<evidence type="ECO:0000313" key="3">
    <source>
        <dbReference type="EMBL" id="MQT80501.1"/>
    </source>
</evidence>
<evidence type="ECO:0000313" key="8">
    <source>
        <dbReference type="Proteomes" id="UP000713985"/>
    </source>
</evidence>
<feature type="signal peptide" evidence="1">
    <location>
        <begin position="1"/>
        <end position="27"/>
    </location>
</feature>
<dbReference type="Proteomes" id="UP000437970">
    <property type="component" value="Unassembled WGS sequence"/>
</dbReference>
<feature type="chain" id="PRO_5044629883" description="Peptidase inhibitor I78 family protein" evidence="1">
    <location>
        <begin position="28"/>
        <end position="98"/>
    </location>
</feature>
<keyword evidence="8" id="KW-1185">Reference proteome</keyword>
<dbReference type="EMBL" id="WIWC01000013">
    <property type="protein sequence ID" value="MQT80501.1"/>
    <property type="molecule type" value="Genomic_DNA"/>
</dbReference>
<dbReference type="EMBL" id="WIVW01000002">
    <property type="protein sequence ID" value="MQU25496.1"/>
    <property type="molecule type" value="Genomic_DNA"/>
</dbReference>
<dbReference type="EMBL" id="WIWP01000001">
    <property type="protein sequence ID" value="MQT24480.1"/>
    <property type="molecule type" value="Genomic_DNA"/>
</dbReference>
<reference evidence="6 7" key="1">
    <citation type="submission" date="2019-10" db="EMBL/GenBank/DDBJ databases">
        <title>Evaluation of single-gene subtyping targets for Pseudomonas.</title>
        <authorList>
            <person name="Reichler S.J."/>
            <person name="Orsi R.H."/>
            <person name="Wiedmann M."/>
            <person name="Martin N.H."/>
            <person name="Murphy S.I."/>
        </authorList>
    </citation>
    <scope>NUCLEOTIDE SEQUENCE</scope>
    <source>
        <strain evidence="2 8">FSL R10-0802</strain>
        <strain evidence="4 7">FSL R10-1594</strain>
        <strain evidence="5 6">FSL R10-1984</strain>
        <strain evidence="3">FSL R10-2339</strain>
    </source>
</reference>
<evidence type="ECO:0000313" key="6">
    <source>
        <dbReference type="Proteomes" id="UP000437970"/>
    </source>
</evidence>
<organism evidence="3">
    <name type="scientific">Pseudomonas helleri</name>
    <dbReference type="NCBI Taxonomy" id="1608996"/>
    <lineage>
        <taxon>Bacteria</taxon>
        <taxon>Pseudomonadati</taxon>
        <taxon>Pseudomonadota</taxon>
        <taxon>Gammaproteobacteria</taxon>
        <taxon>Pseudomonadales</taxon>
        <taxon>Pseudomonadaceae</taxon>
        <taxon>Pseudomonas</taxon>
    </lineage>
</organism>
<sequence length="98" mass="10810">MSISTVFKRAALAATVAVSTLSLQAMAGEDGKCNTNMAINYLVPPKVTPQLVEQLRTAYSAQEVRIERPGEAHTKEFNPFRLRLLVNEDNFLNTQICG</sequence>
<evidence type="ECO:0000313" key="4">
    <source>
        <dbReference type="EMBL" id="MQU15462.1"/>
    </source>
</evidence>
<dbReference type="AlphaFoldDB" id="A0A6A7YTY2"/>
<name>A0A6A7YTY2_9PSED</name>
<dbReference type="Proteomes" id="UP000713985">
    <property type="component" value="Unassembled WGS sequence"/>
</dbReference>
<gene>
    <name evidence="4" type="ORF">GHN41_03225</name>
    <name evidence="3" type="ORF">GHN86_10570</name>
    <name evidence="2" type="ORF">GHN94_01350</name>
    <name evidence="5" type="ORF">GHO29_03285</name>
</gene>